<dbReference type="CDD" id="cd00276">
    <property type="entry name" value="C2B_Synaptotagmin"/>
    <property type="match status" value="1"/>
</dbReference>
<evidence type="ECO:0000313" key="6">
    <source>
        <dbReference type="RefSeq" id="XP_013390471.2"/>
    </source>
</evidence>
<dbReference type="InterPro" id="IPR035892">
    <property type="entry name" value="C2_domain_sf"/>
</dbReference>
<name>A0A1S3HY31_LINAN</name>
<proteinExistence type="predicted"/>
<dbReference type="GeneID" id="106158899"/>
<dbReference type="KEGG" id="lak:106158899"/>
<feature type="compositionally biased region" description="Low complexity" evidence="2">
    <location>
        <begin position="72"/>
        <end position="87"/>
    </location>
</feature>
<keyword evidence="5" id="KW-1185">Reference proteome</keyword>
<dbReference type="AlphaFoldDB" id="A0A1S3HY31"/>
<evidence type="ECO:0000256" key="2">
    <source>
        <dbReference type="SAM" id="MobiDB-lite"/>
    </source>
</evidence>
<feature type="region of interest" description="Disordered" evidence="2">
    <location>
        <begin position="113"/>
        <end position="139"/>
    </location>
</feature>
<dbReference type="GO" id="GO:0070382">
    <property type="term" value="C:exocytic vesicle"/>
    <property type="evidence" value="ECO:0007669"/>
    <property type="project" value="TreeGrafter"/>
</dbReference>
<protein>
    <submittedName>
        <fullName evidence="6">Synaptotagmin-5</fullName>
    </submittedName>
</protein>
<dbReference type="GO" id="GO:0005886">
    <property type="term" value="C:plasma membrane"/>
    <property type="evidence" value="ECO:0007669"/>
    <property type="project" value="TreeGrafter"/>
</dbReference>
<accession>A0A1S3HY31</accession>
<dbReference type="SUPFAM" id="SSF49562">
    <property type="entry name" value="C2 domain (Calcium/lipid-binding domain, CaLB)"/>
    <property type="match status" value="2"/>
</dbReference>
<dbReference type="GO" id="GO:0017156">
    <property type="term" value="P:calcium-ion regulated exocytosis"/>
    <property type="evidence" value="ECO:0007669"/>
    <property type="project" value="TreeGrafter"/>
</dbReference>
<dbReference type="Pfam" id="PF00168">
    <property type="entry name" value="C2"/>
    <property type="match status" value="2"/>
</dbReference>
<dbReference type="Gene3D" id="2.60.40.150">
    <property type="entry name" value="C2 domain"/>
    <property type="match status" value="2"/>
</dbReference>
<dbReference type="PROSITE" id="PS50004">
    <property type="entry name" value="C2"/>
    <property type="match status" value="2"/>
</dbReference>
<dbReference type="RefSeq" id="XP_013390471.2">
    <property type="nucleotide sequence ID" value="XM_013535017.2"/>
</dbReference>
<dbReference type="SMART" id="SM00239">
    <property type="entry name" value="C2"/>
    <property type="match status" value="2"/>
</dbReference>
<organism evidence="5 6">
    <name type="scientific">Lingula anatina</name>
    <name type="common">Brachiopod</name>
    <name type="synonym">Lingula unguis</name>
    <dbReference type="NCBI Taxonomy" id="7574"/>
    <lineage>
        <taxon>Eukaryota</taxon>
        <taxon>Metazoa</taxon>
        <taxon>Spiralia</taxon>
        <taxon>Lophotrochozoa</taxon>
        <taxon>Brachiopoda</taxon>
        <taxon>Linguliformea</taxon>
        <taxon>Lingulata</taxon>
        <taxon>Lingulida</taxon>
        <taxon>Linguloidea</taxon>
        <taxon>Lingulidae</taxon>
        <taxon>Lingula</taxon>
    </lineage>
</organism>
<evidence type="ECO:0000259" key="4">
    <source>
        <dbReference type="PROSITE" id="PS50004"/>
    </source>
</evidence>
<dbReference type="GO" id="GO:0001786">
    <property type="term" value="F:phosphatidylserine binding"/>
    <property type="evidence" value="ECO:0007669"/>
    <property type="project" value="TreeGrafter"/>
</dbReference>
<sequence length="483" mass="54803">MAVPSYMIAVYVLIPLVVILLLILVLYLLCSKRYKLNWFERSILEEDGSSKEILCQKENDFGTIQKTSSFSSASASSSTRRPSALLPPISPLPTETDEDFYIPNPDRIRAYSFAAPPRSLRKTEEGSPLPSPDRKASAVSIGGTGLQEITFNFQTEDIMRSVSTVQVPSQRQGRRASMQDRIDLSKLDRSLYDKRQNLRKMQSTASEDSLGSINFSLDYNRDMGLLCIRLIQAIDLQSRTASNGVNPYCKMHILPKKQHQVKTKTHEKTTHPEFEEEFVFEVPEDEKDSATLEILVYDYDVYSQDECIGCVHFPLRDLDLKMTEKVVLWKGIVPCEKKEKGDTAHGDLMFSLTYLSTAERLTVDILKARNLTEKDDGKAQIAPFVKVFFIQGGRKVKKKRTRVIHGASNPVWNEALVFHQISNAQLKTSSVELEVFDSKMPNSELIGRVRVGADSQGEEYEHWLNMLQLKQACTIARWHPLTL</sequence>
<dbReference type="PRINTS" id="PR00399">
    <property type="entry name" value="SYNAPTOTAGMN"/>
</dbReference>
<dbReference type="GO" id="GO:0005509">
    <property type="term" value="F:calcium ion binding"/>
    <property type="evidence" value="ECO:0007669"/>
    <property type="project" value="TreeGrafter"/>
</dbReference>
<feature type="transmembrane region" description="Helical" evidence="3">
    <location>
        <begin position="6"/>
        <end position="29"/>
    </location>
</feature>
<dbReference type="GO" id="GO:0000149">
    <property type="term" value="F:SNARE binding"/>
    <property type="evidence" value="ECO:0007669"/>
    <property type="project" value="TreeGrafter"/>
</dbReference>
<gene>
    <name evidence="6" type="primary">LOC106158899</name>
</gene>
<feature type="domain" description="C2" evidence="4">
    <location>
        <begin position="344"/>
        <end position="479"/>
    </location>
</feature>
<keyword evidence="1" id="KW-0677">Repeat</keyword>
<dbReference type="GO" id="GO:0030276">
    <property type="term" value="F:clathrin binding"/>
    <property type="evidence" value="ECO:0007669"/>
    <property type="project" value="TreeGrafter"/>
</dbReference>
<evidence type="ECO:0000256" key="3">
    <source>
        <dbReference type="SAM" id="Phobius"/>
    </source>
</evidence>
<dbReference type="FunCoup" id="A0A1S3HY31">
    <property type="interactions" value="25"/>
</dbReference>
<dbReference type="InterPro" id="IPR000008">
    <property type="entry name" value="C2_dom"/>
</dbReference>
<feature type="region of interest" description="Disordered" evidence="2">
    <location>
        <begin position="72"/>
        <end position="98"/>
    </location>
</feature>
<dbReference type="PANTHER" id="PTHR10024:SF383">
    <property type="entry name" value="C2 DOMAIN-CONTAINING PROTEIN"/>
    <property type="match status" value="1"/>
</dbReference>
<dbReference type="OrthoDB" id="67700at2759"/>
<dbReference type="Proteomes" id="UP000085678">
    <property type="component" value="Unplaced"/>
</dbReference>
<keyword evidence="3" id="KW-0472">Membrane</keyword>
<evidence type="ECO:0000256" key="1">
    <source>
        <dbReference type="ARBA" id="ARBA00022737"/>
    </source>
</evidence>
<reference evidence="6" key="1">
    <citation type="submission" date="2025-08" db="UniProtKB">
        <authorList>
            <consortium name="RefSeq"/>
        </authorList>
    </citation>
    <scope>IDENTIFICATION</scope>
    <source>
        <tissue evidence="6">Gonads</tissue>
    </source>
</reference>
<evidence type="ECO:0000313" key="5">
    <source>
        <dbReference type="Proteomes" id="UP000085678"/>
    </source>
</evidence>
<dbReference type="PANTHER" id="PTHR10024">
    <property type="entry name" value="SYNAPTOTAGMIN"/>
    <property type="match status" value="1"/>
</dbReference>
<dbReference type="InParanoid" id="A0A1S3HY31"/>
<keyword evidence="3" id="KW-1133">Transmembrane helix</keyword>
<feature type="domain" description="C2" evidence="4">
    <location>
        <begin position="209"/>
        <end position="330"/>
    </location>
</feature>
<dbReference type="STRING" id="7574.A0A1S3HY31"/>
<dbReference type="InterPro" id="IPR001565">
    <property type="entry name" value="Synaptotagmin"/>
</dbReference>
<dbReference type="GO" id="GO:0005544">
    <property type="term" value="F:calcium-dependent phospholipid binding"/>
    <property type="evidence" value="ECO:0007669"/>
    <property type="project" value="TreeGrafter"/>
</dbReference>
<keyword evidence="3" id="KW-0812">Transmembrane</keyword>